<dbReference type="InterPro" id="IPR000639">
    <property type="entry name" value="Epox_hydrolase-like"/>
</dbReference>
<dbReference type="PANTHER" id="PTHR43329">
    <property type="entry name" value="EPOXIDE HYDROLASE"/>
    <property type="match status" value="1"/>
</dbReference>
<evidence type="ECO:0000256" key="1">
    <source>
        <dbReference type="ARBA" id="ARBA00022801"/>
    </source>
</evidence>
<organism evidence="3 4">
    <name type="scientific">Alloalcanivorax marinus</name>
    <dbReference type="NCBI Taxonomy" id="1177169"/>
    <lineage>
        <taxon>Bacteria</taxon>
        <taxon>Pseudomonadati</taxon>
        <taxon>Pseudomonadota</taxon>
        <taxon>Gammaproteobacteria</taxon>
        <taxon>Oceanospirillales</taxon>
        <taxon>Alcanivoracaceae</taxon>
        <taxon>Alloalcanivorax</taxon>
    </lineage>
</organism>
<keyword evidence="4" id="KW-1185">Reference proteome</keyword>
<evidence type="ECO:0000313" key="3">
    <source>
        <dbReference type="EMBL" id="MCC4308799.1"/>
    </source>
</evidence>
<dbReference type="Pfam" id="PF00561">
    <property type="entry name" value="Abhydrolase_1"/>
    <property type="match status" value="1"/>
</dbReference>
<dbReference type="Proteomes" id="UP001108027">
    <property type="component" value="Unassembled WGS sequence"/>
</dbReference>
<dbReference type="GO" id="GO:0016787">
    <property type="term" value="F:hydrolase activity"/>
    <property type="evidence" value="ECO:0007669"/>
    <property type="project" value="UniProtKB-KW"/>
</dbReference>
<dbReference type="InterPro" id="IPR000073">
    <property type="entry name" value="AB_hydrolase_1"/>
</dbReference>
<name>A0A9Q3UNP0_9GAMM</name>
<dbReference type="AlphaFoldDB" id="A0A9Q3UNP0"/>
<protein>
    <submittedName>
        <fullName evidence="3">Alpha/beta hydrolase</fullName>
    </submittedName>
</protein>
<keyword evidence="1 3" id="KW-0378">Hydrolase</keyword>
<reference evidence="3" key="1">
    <citation type="submission" date="2021-10" db="EMBL/GenBank/DDBJ databases">
        <title>The diversity and Nitrogen Metabolism of Culturable Nitrate-Utilizing Bacteria Within the Oxygen Minimum Zone of the Changjiang (Yangtze River)Estuary.</title>
        <authorList>
            <person name="Zhang D."/>
            <person name="Zheng J."/>
            <person name="Liu S."/>
            <person name="He W."/>
        </authorList>
    </citation>
    <scope>NUCLEOTIDE SEQUENCE</scope>
    <source>
        <strain evidence="3">FXH-223</strain>
    </source>
</reference>
<sequence length="331" mass="37188">MAFIRERRVRANGLDFFVAEAGEPGAPLVLCLHGFPECWASWRYQLPALAQSGYHAVAPDLRGYGETGGPKEVDAYRQSRLVADVIALMDALDAPRAVLVGHDWGCMLAWQVARRHPDRVAAVAGLSVPYGGPAPKPPTESMRELFGDHFFYMLYFQQPDLPEQELEADVEDSLRRMFHSLSADGIDDFRVAPDDTRVLTAMRPPATPPRWMRDEDLAYYVARFRKTGFTGALNWYRAMDASWAESRDDDTWTIPAPTLFLGGMQDPVVLFSQKALARMPDYVPDLTTVMIDRCGHWIQMEQAVEVNRELLNFLHEKLERDGAPGKSSGKG</sequence>
<dbReference type="RefSeq" id="WP_228233841.1">
    <property type="nucleotide sequence ID" value="NZ_JAJGNA010000009.1"/>
</dbReference>
<dbReference type="SUPFAM" id="SSF53474">
    <property type="entry name" value="alpha/beta-Hydrolases"/>
    <property type="match status" value="1"/>
</dbReference>
<proteinExistence type="predicted"/>
<evidence type="ECO:0000259" key="2">
    <source>
        <dbReference type="Pfam" id="PF00561"/>
    </source>
</evidence>
<dbReference type="Gene3D" id="3.40.50.1820">
    <property type="entry name" value="alpha/beta hydrolase"/>
    <property type="match status" value="1"/>
</dbReference>
<dbReference type="PRINTS" id="PR00412">
    <property type="entry name" value="EPOXHYDRLASE"/>
</dbReference>
<gene>
    <name evidence="3" type="ORF">LL252_09485</name>
</gene>
<dbReference type="InterPro" id="IPR029058">
    <property type="entry name" value="AB_hydrolase_fold"/>
</dbReference>
<dbReference type="EMBL" id="JAJGNA010000009">
    <property type="protein sequence ID" value="MCC4308799.1"/>
    <property type="molecule type" value="Genomic_DNA"/>
</dbReference>
<accession>A0A9Q3UNP0</accession>
<evidence type="ECO:0000313" key="4">
    <source>
        <dbReference type="Proteomes" id="UP001108027"/>
    </source>
</evidence>
<feature type="domain" description="AB hydrolase-1" evidence="2">
    <location>
        <begin position="27"/>
        <end position="301"/>
    </location>
</feature>
<comment type="caution">
    <text evidence="3">The sequence shown here is derived from an EMBL/GenBank/DDBJ whole genome shotgun (WGS) entry which is preliminary data.</text>
</comment>